<feature type="domain" description="Ig-like" evidence="2">
    <location>
        <begin position="81"/>
        <end position="117"/>
    </location>
</feature>
<dbReference type="PROSITE" id="PS50835">
    <property type="entry name" value="IG_LIKE"/>
    <property type="match status" value="2"/>
</dbReference>
<evidence type="ECO:0000313" key="3">
    <source>
        <dbReference type="EMBL" id="GIY12219.1"/>
    </source>
</evidence>
<dbReference type="Pfam" id="PF13927">
    <property type="entry name" value="Ig_3"/>
    <property type="match status" value="1"/>
</dbReference>
<dbReference type="GO" id="GO:0007156">
    <property type="term" value="P:homophilic cell adhesion via plasma membrane adhesion molecules"/>
    <property type="evidence" value="ECO:0007669"/>
    <property type="project" value="TreeGrafter"/>
</dbReference>
<dbReference type="GO" id="GO:0030424">
    <property type="term" value="C:axon"/>
    <property type="evidence" value="ECO:0007669"/>
    <property type="project" value="TreeGrafter"/>
</dbReference>
<dbReference type="SMART" id="SM00408">
    <property type="entry name" value="IGc2"/>
    <property type="match status" value="2"/>
</dbReference>
<name>A0AAV4QVB1_9ARAC</name>
<dbReference type="AlphaFoldDB" id="A0AAV4QVB1"/>
<keyword evidence="1" id="KW-0393">Immunoglobulin domain</keyword>
<proteinExistence type="predicted"/>
<reference evidence="3 4" key="1">
    <citation type="submission" date="2021-06" db="EMBL/GenBank/DDBJ databases">
        <title>Caerostris darwini draft genome.</title>
        <authorList>
            <person name="Kono N."/>
            <person name="Arakawa K."/>
        </authorList>
    </citation>
    <scope>NUCLEOTIDE SEQUENCE [LARGE SCALE GENOMIC DNA]</scope>
</reference>
<organism evidence="3 4">
    <name type="scientific">Caerostris darwini</name>
    <dbReference type="NCBI Taxonomy" id="1538125"/>
    <lineage>
        <taxon>Eukaryota</taxon>
        <taxon>Metazoa</taxon>
        <taxon>Ecdysozoa</taxon>
        <taxon>Arthropoda</taxon>
        <taxon>Chelicerata</taxon>
        <taxon>Arachnida</taxon>
        <taxon>Araneae</taxon>
        <taxon>Araneomorphae</taxon>
        <taxon>Entelegynae</taxon>
        <taxon>Araneoidea</taxon>
        <taxon>Araneidae</taxon>
        <taxon>Caerostris</taxon>
    </lineage>
</organism>
<dbReference type="SUPFAM" id="SSF48726">
    <property type="entry name" value="Immunoglobulin"/>
    <property type="match status" value="2"/>
</dbReference>
<evidence type="ECO:0000313" key="4">
    <source>
        <dbReference type="Proteomes" id="UP001054837"/>
    </source>
</evidence>
<evidence type="ECO:0000256" key="1">
    <source>
        <dbReference type="ARBA" id="ARBA00023319"/>
    </source>
</evidence>
<protein>
    <submittedName>
        <fullName evidence="3">Down syndrome cell adhesion molecule-like protein Dscam2</fullName>
    </submittedName>
</protein>
<dbReference type="PANTHER" id="PTHR10075:SF100">
    <property type="entry name" value="FASCICLIN-2"/>
    <property type="match status" value="1"/>
</dbReference>
<accession>A0AAV4QVB1</accession>
<dbReference type="InterPro" id="IPR036179">
    <property type="entry name" value="Ig-like_dom_sf"/>
</dbReference>
<dbReference type="GO" id="GO:0007411">
    <property type="term" value="P:axon guidance"/>
    <property type="evidence" value="ECO:0007669"/>
    <property type="project" value="TreeGrafter"/>
</dbReference>
<dbReference type="InterPro" id="IPR007110">
    <property type="entry name" value="Ig-like_dom"/>
</dbReference>
<dbReference type="InterPro" id="IPR013783">
    <property type="entry name" value="Ig-like_fold"/>
</dbReference>
<keyword evidence="4" id="KW-1185">Reference proteome</keyword>
<dbReference type="EMBL" id="BPLQ01005005">
    <property type="protein sequence ID" value="GIY12219.1"/>
    <property type="molecule type" value="Genomic_DNA"/>
</dbReference>
<evidence type="ECO:0000259" key="2">
    <source>
        <dbReference type="PROSITE" id="PS50835"/>
    </source>
</evidence>
<dbReference type="PANTHER" id="PTHR10075">
    <property type="entry name" value="BASIGIN RELATED"/>
    <property type="match status" value="1"/>
</dbReference>
<feature type="domain" description="Ig-like" evidence="2">
    <location>
        <begin position="1"/>
        <end position="72"/>
    </location>
</feature>
<dbReference type="GO" id="GO:0005886">
    <property type="term" value="C:plasma membrane"/>
    <property type="evidence" value="ECO:0007669"/>
    <property type="project" value="TreeGrafter"/>
</dbReference>
<gene>
    <name evidence="3" type="primary">Dscam2</name>
    <name evidence="3" type="ORF">CDAR_237441</name>
</gene>
<dbReference type="Gene3D" id="2.60.40.10">
    <property type="entry name" value="Immunoglobulins"/>
    <property type="match status" value="2"/>
</dbReference>
<dbReference type="FunFam" id="2.60.40.10:FF:000333">
    <property type="entry name" value="Down syndrome cell adhesion molecule"/>
    <property type="match status" value="1"/>
</dbReference>
<comment type="caution">
    <text evidence="3">The sequence shown here is derived from an EMBL/GenBank/DDBJ whole genome shotgun (WGS) entry which is preliminary data.</text>
</comment>
<dbReference type="GO" id="GO:0070593">
    <property type="term" value="P:dendrite self-avoidance"/>
    <property type="evidence" value="ECO:0007669"/>
    <property type="project" value="TreeGrafter"/>
</dbReference>
<dbReference type="InterPro" id="IPR003598">
    <property type="entry name" value="Ig_sub2"/>
</dbReference>
<dbReference type="Proteomes" id="UP001054837">
    <property type="component" value="Unassembled WGS sequence"/>
</dbReference>
<dbReference type="GO" id="GO:0098632">
    <property type="term" value="F:cell-cell adhesion mediator activity"/>
    <property type="evidence" value="ECO:0007669"/>
    <property type="project" value="TreeGrafter"/>
</dbReference>
<sequence length="170" mass="19003">MRSIVTCAVLSGDPPMTTQWLKDGGEIPLDLEPKIELIDEYTTYLKFKAVGPHHNGNYTCIAKNPAATVNFTALLVVNVPPYWRSQPTDRSAVMGESLTVDCQANGFPVPQVRWKKDHGWNVWYEKGSRKRGDPGVRHNIKNVEGIGNKPIFQMESFSVRDTDVTPFISG</sequence>